<reference evidence="2" key="1">
    <citation type="journal article" date="1997" name="Nucleic Acids Res.">
        <title>tRNAscan-SE: a program for improved detection of transfer RNA genes in genomic sequence.</title>
        <authorList>
            <person name="Lowe T.M."/>
            <person name="Eddy S.R."/>
        </authorList>
    </citation>
    <scope>NUCLEOTIDE SEQUENCE [LARGE SCALE GENOMIC DNA]</scope>
</reference>
<feature type="compositionally biased region" description="Low complexity" evidence="1">
    <location>
        <begin position="244"/>
        <end position="272"/>
    </location>
</feature>
<evidence type="ECO:0000256" key="1">
    <source>
        <dbReference type="SAM" id="MobiDB-lite"/>
    </source>
</evidence>
<protein>
    <submittedName>
        <fullName evidence="3">Mediator of RNA polymerase II transcription subunit 26</fullName>
    </submittedName>
</protein>
<dbReference type="GeneID" id="108615718"/>
<evidence type="ECO:0000313" key="3">
    <source>
        <dbReference type="RefSeq" id="XP_017865911.1"/>
    </source>
</evidence>
<feature type="compositionally biased region" description="Low complexity" evidence="1">
    <location>
        <begin position="179"/>
        <end position="200"/>
    </location>
</feature>
<feature type="region of interest" description="Disordered" evidence="1">
    <location>
        <begin position="1"/>
        <end position="26"/>
    </location>
</feature>
<accession>A0ABM1PFC5</accession>
<feature type="region of interest" description="Disordered" evidence="1">
    <location>
        <begin position="243"/>
        <end position="283"/>
    </location>
</feature>
<feature type="compositionally biased region" description="Polar residues" evidence="1">
    <location>
        <begin position="313"/>
        <end position="324"/>
    </location>
</feature>
<name>A0ABM1PFC5_DROAR</name>
<organism evidence="2 3">
    <name type="scientific">Drosophila arizonae</name>
    <name type="common">Fruit fly</name>
    <dbReference type="NCBI Taxonomy" id="7263"/>
    <lineage>
        <taxon>Eukaryota</taxon>
        <taxon>Metazoa</taxon>
        <taxon>Ecdysozoa</taxon>
        <taxon>Arthropoda</taxon>
        <taxon>Hexapoda</taxon>
        <taxon>Insecta</taxon>
        <taxon>Pterygota</taxon>
        <taxon>Neoptera</taxon>
        <taxon>Endopterygota</taxon>
        <taxon>Diptera</taxon>
        <taxon>Brachycera</taxon>
        <taxon>Muscomorpha</taxon>
        <taxon>Ephydroidea</taxon>
        <taxon>Drosophilidae</taxon>
        <taxon>Drosophila</taxon>
    </lineage>
</organism>
<proteinExistence type="predicted"/>
<dbReference type="Proteomes" id="UP000694904">
    <property type="component" value="Chromosome 5"/>
</dbReference>
<dbReference type="RefSeq" id="XP_017865911.1">
    <property type="nucleotide sequence ID" value="XM_018010422.1"/>
</dbReference>
<feature type="region of interest" description="Disordered" evidence="1">
    <location>
        <begin position="179"/>
        <end position="211"/>
    </location>
</feature>
<reference evidence="3" key="3">
    <citation type="submission" date="2025-08" db="UniProtKB">
        <authorList>
            <consortium name="RefSeq"/>
        </authorList>
    </citation>
    <scope>IDENTIFICATION</scope>
    <source>
        <tissue evidence="3">Whole organism</tissue>
    </source>
</reference>
<keyword evidence="2" id="KW-1185">Reference proteome</keyword>
<sequence>MMVRRRGMGAGLSAFQQPPPQQHPVQQQMGHLNMSWLSGATPQWTPRRDTFVSNVCNKMVGAVPRMPKLRAPEPSSRKLSRLRRNLMNISPQFTSTANWQQPVQRAQPKLWYSSNTHIQPNSPLWSHSIMTAYAKGQQQTINDISVQLKQQLRQLRQQCLRNQQQQQQQQQRQLHKQQQQQQQQRQQQQQHQQQRQQQQRQQHHKHFKPSFVPFNFGKCANNLISCLESNAAFAHKQAANLNAMQQQQQHQQPQQQQQQQQHMQQQHMQQQPPQLPPQDAYSFTDGFNYVKLAKHMAKKIMESPEIAPKSPVASKSNPSSKTTS</sequence>
<reference evidence="2" key="2">
    <citation type="journal article" date="2016" name="G3 (Bethesda)">
        <title>Genome Evolution in Three Species of Cactophilic Drosophila.</title>
        <authorList>
            <person name="Sanchez-Flores A."/>
            <person name="Penazola F."/>
            <person name="Carpinteyro-Ponce J."/>
            <person name="Nazario-Yepiz N."/>
            <person name="Abreu-Goodger C."/>
            <person name="Machado C.A."/>
            <person name="Markow T.A."/>
        </authorList>
    </citation>
    <scope>NUCLEOTIDE SEQUENCE [LARGE SCALE GENOMIC DNA]</scope>
</reference>
<gene>
    <name evidence="3" type="primary">LOC108615718</name>
</gene>
<feature type="region of interest" description="Disordered" evidence="1">
    <location>
        <begin position="301"/>
        <end position="324"/>
    </location>
</feature>
<evidence type="ECO:0000313" key="2">
    <source>
        <dbReference type="Proteomes" id="UP000694904"/>
    </source>
</evidence>